<evidence type="ECO:0000313" key="2">
    <source>
        <dbReference type="Proteomes" id="UP000635628"/>
    </source>
</evidence>
<proteinExistence type="predicted"/>
<name>A0ACA8ZPD0_9GAMM</name>
<dbReference type="Proteomes" id="UP000635628">
    <property type="component" value="Unassembled WGS sequence"/>
</dbReference>
<evidence type="ECO:0000313" key="1">
    <source>
        <dbReference type="EMBL" id="CAB5499059.1"/>
    </source>
</evidence>
<protein>
    <submittedName>
        <fullName evidence="1">Uncharacterized protein</fullName>
    </submittedName>
</protein>
<accession>A0ACA8ZPD0</accession>
<reference evidence="1" key="1">
    <citation type="submission" date="2020-05" db="EMBL/GenBank/DDBJ databases">
        <authorList>
            <person name="Petersen J."/>
            <person name="Sayavedra L."/>
        </authorList>
    </citation>
    <scope>NUCLEOTIDE SEQUENCE</scope>
    <source>
        <strain evidence="1">B azoricus SOX Menez Gwen</strain>
    </source>
</reference>
<keyword evidence="2" id="KW-1185">Reference proteome</keyword>
<gene>
    <name evidence="1" type="ORF">AZO1586R_867</name>
</gene>
<organism evidence="1 2">
    <name type="scientific">Bathymodiolus azoricus thioautotrophic gill symbiont</name>
    <dbReference type="NCBI Taxonomy" id="235205"/>
    <lineage>
        <taxon>Bacteria</taxon>
        <taxon>Pseudomonadati</taxon>
        <taxon>Pseudomonadota</taxon>
        <taxon>Gammaproteobacteria</taxon>
        <taxon>sulfur-oxidizing symbionts</taxon>
    </lineage>
</organism>
<dbReference type="EMBL" id="CAESAP020000150">
    <property type="protein sequence ID" value="CAB5499059.1"/>
    <property type="molecule type" value="Genomic_DNA"/>
</dbReference>
<comment type="caution">
    <text evidence="1">The sequence shown here is derived from an EMBL/GenBank/DDBJ whole genome shotgun (WGS) entry which is preliminary data.</text>
</comment>
<sequence>MIDSLNNINLTPIAIVFVVVLFLYLKRGGKYKYEKHKALFSAAEINFKNALSQAIVNPNLVVYGKVRIADIITPSINKKFNNKMWWKAFTKISSKHVDYVICDKRNYSVLCVLELDDQSHNTSKAKQRDSFVNKAYKSAGIELIRVKASSNYPQDFLLNLFSKKVQQQLRGNR</sequence>